<keyword evidence="6 17" id="KW-0227">DNA damage</keyword>
<dbReference type="NCBIfam" id="NF001503">
    <property type="entry name" value="PRK00349.1"/>
    <property type="match status" value="1"/>
</dbReference>
<dbReference type="InterPro" id="IPR017871">
    <property type="entry name" value="ABC_transporter-like_CS"/>
</dbReference>
<evidence type="ECO:0000256" key="10">
    <source>
        <dbReference type="ARBA" id="ARBA00022840"/>
    </source>
</evidence>
<dbReference type="SUPFAM" id="SSF52540">
    <property type="entry name" value="P-loop containing nucleoside triphosphate hydrolases"/>
    <property type="match status" value="2"/>
</dbReference>
<dbReference type="Gene3D" id="1.20.1580.10">
    <property type="entry name" value="ABC transporter ATPase like domain"/>
    <property type="match status" value="3"/>
</dbReference>
<accession>A0ABU9UDY0</accession>
<keyword evidence="2 17" id="KW-0963">Cytoplasm</keyword>
<keyword evidence="11 17" id="KW-0267">Excision nuclease</keyword>
<dbReference type="EMBL" id="JBCHKQ010000006">
    <property type="protein sequence ID" value="MEM5948873.1"/>
    <property type="molecule type" value="Genomic_DNA"/>
</dbReference>
<comment type="similarity">
    <text evidence="14 17">Belongs to the ABC transporter superfamily. UvrA family.</text>
</comment>
<dbReference type="Gene3D" id="1.10.8.280">
    <property type="entry name" value="ABC transporter ATPase domain-like"/>
    <property type="match status" value="1"/>
</dbReference>
<evidence type="ECO:0000259" key="18">
    <source>
        <dbReference type="PROSITE" id="PS50893"/>
    </source>
</evidence>
<name>A0ABU9UDY0_9SPIR</name>
<evidence type="ECO:0000256" key="15">
    <source>
        <dbReference type="ARBA" id="ARBA00039316"/>
    </source>
</evidence>
<evidence type="ECO:0000313" key="20">
    <source>
        <dbReference type="Proteomes" id="UP001466331"/>
    </source>
</evidence>
<keyword evidence="8 17" id="KW-0863">Zinc-finger</keyword>
<feature type="zinc finger region" description="C4-type" evidence="17">
    <location>
        <begin position="740"/>
        <end position="766"/>
    </location>
</feature>
<evidence type="ECO:0000256" key="12">
    <source>
        <dbReference type="ARBA" id="ARBA00023125"/>
    </source>
</evidence>
<dbReference type="PROSITE" id="PS50893">
    <property type="entry name" value="ABC_TRANSPORTER_2"/>
    <property type="match status" value="1"/>
</dbReference>
<proteinExistence type="inferred from homology"/>
<feature type="domain" description="ABC transporter" evidence="18">
    <location>
        <begin position="609"/>
        <end position="937"/>
    </location>
</feature>
<comment type="subunit">
    <text evidence="17">Forms a heterotetramer with UvrB during the search for lesions.</text>
</comment>
<dbReference type="NCBIfam" id="TIGR00630">
    <property type="entry name" value="uvra"/>
    <property type="match status" value="1"/>
</dbReference>
<evidence type="ECO:0000256" key="7">
    <source>
        <dbReference type="ARBA" id="ARBA00022769"/>
    </source>
</evidence>
<evidence type="ECO:0000313" key="19">
    <source>
        <dbReference type="EMBL" id="MEM5948873.1"/>
    </source>
</evidence>
<keyword evidence="3 17" id="KW-0479">Metal-binding</keyword>
<gene>
    <name evidence="17 19" type="primary">uvrA</name>
    <name evidence="19" type="ORF">WKV44_10005</name>
</gene>
<keyword evidence="20" id="KW-1185">Reference proteome</keyword>
<keyword evidence="13 17" id="KW-0234">DNA repair</keyword>
<dbReference type="Pfam" id="PF17755">
    <property type="entry name" value="UvrA_DNA-bind"/>
    <property type="match status" value="1"/>
</dbReference>
<dbReference type="PANTHER" id="PTHR43152">
    <property type="entry name" value="UVRABC SYSTEM PROTEIN A"/>
    <property type="match status" value="1"/>
</dbReference>
<evidence type="ECO:0000256" key="14">
    <source>
        <dbReference type="ARBA" id="ARBA00038000"/>
    </source>
</evidence>
<reference evidence="19 20" key="1">
    <citation type="submission" date="2024-03" db="EMBL/GenBank/DDBJ databases">
        <title>Ignisphaera cupida sp. nov., a hyperthermophilic hydrolytic archaeon from a hot spring of Kamchatka, and proposal of Ignisphaeraceae fam. nov.</title>
        <authorList>
            <person name="Podosokorskaya O.A."/>
            <person name="Elcheninov A.G."/>
            <person name="Maltseva A.I."/>
            <person name="Zayulina K.S."/>
            <person name="Novikov A."/>
            <person name="Merkel A.Y."/>
        </authorList>
    </citation>
    <scope>NUCLEOTIDE SEQUENCE [LARGE SCALE GENOMIC DNA]</scope>
    <source>
        <strain evidence="19 20">38H-sp</strain>
    </source>
</reference>
<evidence type="ECO:0000256" key="3">
    <source>
        <dbReference type="ARBA" id="ARBA00022723"/>
    </source>
</evidence>
<dbReference type="Pfam" id="PF17760">
    <property type="entry name" value="UvrA_inter"/>
    <property type="match status" value="1"/>
</dbReference>
<dbReference type="PROSITE" id="PS00211">
    <property type="entry name" value="ABC_TRANSPORTER_1"/>
    <property type="match status" value="2"/>
</dbReference>
<dbReference type="InterPro" id="IPR004602">
    <property type="entry name" value="UvrA"/>
</dbReference>
<evidence type="ECO:0000256" key="13">
    <source>
        <dbReference type="ARBA" id="ARBA00023204"/>
    </source>
</evidence>
<keyword evidence="12 17" id="KW-0238">DNA-binding</keyword>
<dbReference type="HAMAP" id="MF_00205">
    <property type="entry name" value="UvrA"/>
    <property type="match status" value="1"/>
</dbReference>
<dbReference type="InterPro" id="IPR003439">
    <property type="entry name" value="ABC_transporter-like_ATP-bd"/>
</dbReference>
<evidence type="ECO:0000256" key="4">
    <source>
        <dbReference type="ARBA" id="ARBA00022737"/>
    </source>
</evidence>
<evidence type="ECO:0000256" key="9">
    <source>
        <dbReference type="ARBA" id="ARBA00022833"/>
    </source>
</evidence>
<comment type="function">
    <text evidence="17">The UvrABC repair system catalyzes the recognition and processing of DNA lesions. UvrA is an ATPase and a DNA-binding protein. A damage recognition complex composed of 2 UvrA and 2 UvrB subunits scans DNA for abnormalities. When the presence of a lesion has been verified by UvrB, the UvrA molecules dissociate.</text>
</comment>
<evidence type="ECO:0000256" key="6">
    <source>
        <dbReference type="ARBA" id="ARBA00022763"/>
    </source>
</evidence>
<feature type="binding site" evidence="17">
    <location>
        <begin position="31"/>
        <end position="38"/>
    </location>
    <ligand>
        <name>ATP</name>
        <dbReference type="ChEBI" id="CHEBI:30616"/>
    </ligand>
</feature>
<keyword evidence="7 17" id="KW-0228">DNA excision</keyword>
<dbReference type="Proteomes" id="UP001466331">
    <property type="component" value="Unassembled WGS sequence"/>
</dbReference>
<dbReference type="Gene3D" id="3.30.190.20">
    <property type="match status" value="1"/>
</dbReference>
<keyword evidence="19" id="KW-0378">Hydrolase</keyword>
<dbReference type="Gene3D" id="3.40.50.300">
    <property type="entry name" value="P-loop containing nucleotide triphosphate hydrolases"/>
    <property type="match status" value="3"/>
</dbReference>
<evidence type="ECO:0000256" key="2">
    <source>
        <dbReference type="ARBA" id="ARBA00022490"/>
    </source>
</evidence>
<keyword evidence="10 17" id="KW-0067">ATP-binding</keyword>
<feature type="binding site" evidence="17">
    <location>
        <begin position="641"/>
        <end position="648"/>
    </location>
    <ligand>
        <name>ATP</name>
        <dbReference type="ChEBI" id="CHEBI:30616"/>
    </ligand>
</feature>
<protein>
    <recommendedName>
        <fullName evidence="15 17">UvrABC system protein A</fullName>
        <shortName evidence="17">UvrA protein</shortName>
    </recommendedName>
    <alternativeName>
        <fullName evidence="16 17">Excinuclease ABC subunit A</fullName>
    </alternativeName>
</protein>
<evidence type="ECO:0000256" key="1">
    <source>
        <dbReference type="ARBA" id="ARBA00004496"/>
    </source>
</evidence>
<keyword evidence="17" id="KW-0742">SOS response</keyword>
<sequence length="940" mass="104055">MGKIVIKGAREHNLRNIDLELPRDSLIVISGLSGSGKSSLAFDTIYAEGQRRYVESLSAYARQFLGRMDKPDVDYIEGLSPAISIEQKTTHRNPRSTVGTVTEIYDYFRLLFARLGVAHCHVCGREISEQSVDQIVEQVLHLGEGARVMVLAPVVRGKKGEHGRVLEDARRAGFVRVRVDGVVRQLDEEIVLSKKHKHSIEVIVDRLVIGGDVRRRLVEAVETALELAAGLCVVLELTKDGEKEHVFSQKHACPVCGVSFPELEPRLFSFNSPYGACPACSGIGVTLEFDPDLIVPDPSLSFLEGGLVPYNPDANWNRSRFEAFFKEFGVDINTPIGELPEEVKEALFYGSDREFEVAYENKRRTGRFEYRTRFPGVTEDLKRRYMESSSEEVKDWLEGFMSQRVCEECGGKRLKPEVLAVTVGGKNIYELTCMSVSDLLVFFRGFSEGLSQNEKEIASQILKEIVSRLTFMENVGLGYLSLERRASTLSGGEAQRIRLATQIGASLVGVLYVLDEPTIGLHQRDNQKLLDTLVHLRDIGNTLVVVEHDEQTLRTADWIVDLGPGAGVNGGRVVAQGTVEDVCASEESLTGKFLSGKLKIDVPEKRRKGNGNEIVLRGAREHNLKNIDARFPLGTFIVITGVSGSGKSTLLNDVFLPAVYNRVSRGRMREGSYDSIEGVEAIDKLINIDQSPIGRTPRSNPATYVGLFTPIRELFAGIPESKARGYKPGRFSFNVKGGRCENCKGDGTIKIEMHFLPDVYVTCDVCGGRRFNRDTLDIRYKGKNIYDVLEMSVEEAYEFFSAVPAIERKLKTLLDVGLSYVKLGQPATTLSGGEAQRIKLALELSKRSTGRTLYLLDEPTTGLHFADVKQLLTVLNQLVDMGNTVVLIEHNLDVIKQADWLIDLGPEGGAGGGEVIAMGTPEDVASCERSYTGQYLKDML</sequence>
<evidence type="ECO:0000256" key="5">
    <source>
        <dbReference type="ARBA" id="ARBA00022741"/>
    </source>
</evidence>
<comment type="subcellular location">
    <subcellularLocation>
        <location evidence="1 17">Cytoplasm</location>
    </subcellularLocation>
</comment>
<dbReference type="CDD" id="cd03271">
    <property type="entry name" value="ABC_UvrA_II"/>
    <property type="match status" value="1"/>
</dbReference>
<evidence type="ECO:0000256" key="17">
    <source>
        <dbReference type="HAMAP-Rule" id="MF_00205"/>
    </source>
</evidence>
<feature type="zinc finger region" description="C4-type" evidence="17">
    <location>
        <begin position="253"/>
        <end position="280"/>
    </location>
</feature>
<evidence type="ECO:0000256" key="8">
    <source>
        <dbReference type="ARBA" id="ARBA00022771"/>
    </source>
</evidence>
<evidence type="ECO:0000256" key="11">
    <source>
        <dbReference type="ARBA" id="ARBA00022881"/>
    </source>
</evidence>
<dbReference type="InterPro" id="IPR041102">
    <property type="entry name" value="UvrA_inter"/>
</dbReference>
<keyword evidence="5 17" id="KW-0547">Nucleotide-binding</keyword>
<keyword evidence="4 17" id="KW-0677">Repeat</keyword>
<dbReference type="RefSeq" id="WP_420070326.1">
    <property type="nucleotide sequence ID" value="NZ_JBCHKQ010000006.1"/>
</dbReference>
<dbReference type="PANTHER" id="PTHR43152:SF3">
    <property type="entry name" value="UVRABC SYSTEM PROTEIN A"/>
    <property type="match status" value="1"/>
</dbReference>
<dbReference type="GO" id="GO:0016787">
    <property type="term" value="F:hydrolase activity"/>
    <property type="evidence" value="ECO:0007669"/>
    <property type="project" value="UniProtKB-KW"/>
</dbReference>
<dbReference type="InterPro" id="IPR027417">
    <property type="entry name" value="P-loop_NTPase"/>
</dbReference>
<comment type="caution">
    <text evidence="19">The sequence shown here is derived from an EMBL/GenBank/DDBJ whole genome shotgun (WGS) entry which is preliminary data.</text>
</comment>
<evidence type="ECO:0000256" key="16">
    <source>
        <dbReference type="ARBA" id="ARBA00042156"/>
    </source>
</evidence>
<dbReference type="InterPro" id="IPR041552">
    <property type="entry name" value="UvrA_DNA-bd"/>
</dbReference>
<organism evidence="19 20">
    <name type="scientific">Rarispira pelagica</name>
    <dbReference type="NCBI Taxonomy" id="3141764"/>
    <lineage>
        <taxon>Bacteria</taxon>
        <taxon>Pseudomonadati</taxon>
        <taxon>Spirochaetota</taxon>
        <taxon>Spirochaetia</taxon>
        <taxon>Winmispirales</taxon>
        <taxon>Winmispiraceae</taxon>
        <taxon>Rarispira</taxon>
    </lineage>
</organism>
<keyword evidence="9 17" id="KW-0862">Zinc</keyword>